<dbReference type="SUPFAM" id="SSF75217">
    <property type="entry name" value="alpha/beta knot"/>
    <property type="match status" value="1"/>
</dbReference>
<reference evidence="4 5" key="1">
    <citation type="submission" date="2022-12" db="EMBL/GenBank/DDBJ databases">
        <title>Metagenome assembled genome from gulf of manar.</title>
        <authorList>
            <person name="Kohli P."/>
            <person name="Pk S."/>
            <person name="Venkata Ramana C."/>
            <person name="Sasikala C."/>
        </authorList>
    </citation>
    <scope>NUCLEOTIDE SEQUENCE [LARGE SCALE GENOMIC DNA]</scope>
    <source>
        <strain evidence="4">JB008</strain>
    </source>
</reference>
<dbReference type="GO" id="GO:0003723">
    <property type="term" value="F:RNA binding"/>
    <property type="evidence" value="ECO:0007669"/>
    <property type="project" value="InterPro"/>
</dbReference>
<evidence type="ECO:0000259" key="3">
    <source>
        <dbReference type="Pfam" id="PF00588"/>
    </source>
</evidence>
<dbReference type="PANTHER" id="PTHR43191:SF2">
    <property type="entry name" value="RRNA METHYLTRANSFERASE 3, MITOCHONDRIAL"/>
    <property type="match status" value="1"/>
</dbReference>
<dbReference type="Gene3D" id="3.40.1280.10">
    <property type="match status" value="1"/>
</dbReference>
<dbReference type="EMBL" id="JAQQAL010000011">
    <property type="protein sequence ID" value="MDC7226461.1"/>
    <property type="molecule type" value="Genomic_DNA"/>
</dbReference>
<gene>
    <name evidence="4" type="ORF">PQJ61_06825</name>
</gene>
<protein>
    <submittedName>
        <fullName evidence="4">TrmH family RNA methyltransferase</fullName>
    </submittedName>
</protein>
<dbReference type="InterPro" id="IPR029026">
    <property type="entry name" value="tRNA_m1G_MTases_N"/>
</dbReference>
<accession>A0AAJ1IHS3</accession>
<keyword evidence="1 4" id="KW-0489">Methyltransferase</keyword>
<evidence type="ECO:0000313" key="4">
    <source>
        <dbReference type="EMBL" id="MDC7226461.1"/>
    </source>
</evidence>
<proteinExistence type="predicted"/>
<dbReference type="PANTHER" id="PTHR43191">
    <property type="entry name" value="RRNA METHYLTRANSFERASE 3"/>
    <property type="match status" value="1"/>
</dbReference>
<dbReference type="GO" id="GO:0006396">
    <property type="term" value="P:RNA processing"/>
    <property type="evidence" value="ECO:0007669"/>
    <property type="project" value="InterPro"/>
</dbReference>
<keyword evidence="2" id="KW-0808">Transferase</keyword>
<dbReference type="CDD" id="cd18082">
    <property type="entry name" value="SpoU-like_family"/>
    <property type="match status" value="1"/>
</dbReference>
<dbReference type="InterPro" id="IPR029028">
    <property type="entry name" value="Alpha/beta_knot_MTases"/>
</dbReference>
<name>A0AAJ1IHS3_9SPIO</name>
<comment type="caution">
    <text evidence="4">The sequence shown here is derived from an EMBL/GenBank/DDBJ whole genome shotgun (WGS) entry which is preliminary data.</text>
</comment>
<dbReference type="GO" id="GO:0008173">
    <property type="term" value="F:RNA methyltransferase activity"/>
    <property type="evidence" value="ECO:0007669"/>
    <property type="project" value="InterPro"/>
</dbReference>
<dbReference type="Proteomes" id="UP001221217">
    <property type="component" value="Unassembled WGS sequence"/>
</dbReference>
<organism evidence="4 5">
    <name type="scientific">Candidatus Thalassospirochaeta sargassi</name>
    <dbReference type="NCBI Taxonomy" id="3119039"/>
    <lineage>
        <taxon>Bacteria</taxon>
        <taxon>Pseudomonadati</taxon>
        <taxon>Spirochaetota</taxon>
        <taxon>Spirochaetia</taxon>
        <taxon>Spirochaetales</taxon>
        <taxon>Spirochaetaceae</taxon>
        <taxon>Candidatus Thalassospirochaeta</taxon>
    </lineage>
</organism>
<dbReference type="Pfam" id="PF00588">
    <property type="entry name" value="SpoU_methylase"/>
    <property type="match status" value="1"/>
</dbReference>
<evidence type="ECO:0000313" key="5">
    <source>
        <dbReference type="Proteomes" id="UP001221217"/>
    </source>
</evidence>
<dbReference type="InterPro" id="IPR051259">
    <property type="entry name" value="rRNA_Methyltransferase"/>
</dbReference>
<evidence type="ECO:0000256" key="1">
    <source>
        <dbReference type="ARBA" id="ARBA00022603"/>
    </source>
</evidence>
<dbReference type="GO" id="GO:0032259">
    <property type="term" value="P:methylation"/>
    <property type="evidence" value="ECO:0007669"/>
    <property type="project" value="UniProtKB-KW"/>
</dbReference>
<dbReference type="AlphaFoldDB" id="A0AAJ1IHS3"/>
<dbReference type="InterPro" id="IPR001537">
    <property type="entry name" value="SpoU_MeTrfase"/>
</dbReference>
<sequence length="270" mass="29818">MITIRKLKTLKPGTLRRKTAVLLQAFETDLIKGRAVDRLYLKEFLGLTVDAFVNEERVSESARGIRNVLGDLSGQELLRELNALRHRILSVLGSEPADWDLSVDHPPVSRDEHPRLLNSDLRTEAGVYLDDLRSPFNVGSIFRTSEAFGVSKIFLSDDCPPPDHPRSLRSSMGCTELVPWRRSGLLEAAADKIVFALEVGGTPIEKFEFPERGLAIIGSEELGISPEARKAAEKSAGLVSIPVHGLKGSINVSVAFGIMMQRWSETLNLH</sequence>
<evidence type="ECO:0000256" key="2">
    <source>
        <dbReference type="ARBA" id="ARBA00022679"/>
    </source>
</evidence>
<feature type="domain" description="tRNA/rRNA methyltransferase SpoU type" evidence="3">
    <location>
        <begin position="127"/>
        <end position="260"/>
    </location>
</feature>